<keyword evidence="2" id="KW-1185">Reference proteome</keyword>
<name>A0A4R7ZNQ1_9ACTN</name>
<evidence type="ECO:0000313" key="2">
    <source>
        <dbReference type="Proteomes" id="UP000295447"/>
    </source>
</evidence>
<proteinExistence type="predicted"/>
<evidence type="ECO:0000313" key="1">
    <source>
        <dbReference type="EMBL" id="TDW18966.1"/>
    </source>
</evidence>
<dbReference type="Proteomes" id="UP000295447">
    <property type="component" value="Unassembled WGS sequence"/>
</dbReference>
<protein>
    <submittedName>
        <fullName evidence="1">Uncharacterized protein</fullName>
    </submittedName>
</protein>
<sequence>MSRQKLTIVVTCTDRKVTAAQPALTARTLPQGTVQARVREWRRRLSREQGTMRLTDLYSGESWTQVKRLVATARSTGYAPDVFVASAGVGLRRIDELSPPYAATFSVGHADSVAPSVDEARTWWSGLPHTATPEALHPSIWVLSEAYSRVLAHTLTLIEPGAVAVVFGGSSNVPDEVRVPADRGLRRALGGTVMSLNVRMATRWLEIAEGQALAGERTRLAWEEWSRRERHAERYDRKPLSDDAVREFIANLAKLEPGVSKTRALGTLRNSGMACEQRRFATLFSEVVKR</sequence>
<gene>
    <name evidence="1" type="ORF">EV650_5569</name>
</gene>
<dbReference type="AlphaFoldDB" id="A0A4R7ZNQ1"/>
<comment type="caution">
    <text evidence="1">The sequence shown here is derived from an EMBL/GenBank/DDBJ whole genome shotgun (WGS) entry which is preliminary data.</text>
</comment>
<organism evidence="1 2">
    <name type="scientific">Kribbella kalugense</name>
    <dbReference type="NCBI Taxonomy" id="2512221"/>
    <lineage>
        <taxon>Bacteria</taxon>
        <taxon>Bacillati</taxon>
        <taxon>Actinomycetota</taxon>
        <taxon>Actinomycetes</taxon>
        <taxon>Propionibacteriales</taxon>
        <taxon>Kribbellaceae</taxon>
        <taxon>Kribbella</taxon>
    </lineage>
</organism>
<dbReference type="EMBL" id="SODF01000002">
    <property type="protein sequence ID" value="TDW18966.1"/>
    <property type="molecule type" value="Genomic_DNA"/>
</dbReference>
<reference evidence="1 2" key="1">
    <citation type="submission" date="2019-03" db="EMBL/GenBank/DDBJ databases">
        <title>Genomic Encyclopedia of Type Strains, Phase III (KMG-III): the genomes of soil and plant-associated and newly described type strains.</title>
        <authorList>
            <person name="Whitman W."/>
        </authorList>
    </citation>
    <scope>NUCLEOTIDE SEQUENCE [LARGE SCALE GENOMIC DNA]</scope>
    <source>
        <strain evidence="1 2">VKM Ac-2570</strain>
    </source>
</reference>
<accession>A0A4R7ZNQ1</accession>